<name>A0A5J9TRB2_9POAL</name>
<dbReference type="EMBL" id="RWGY01000031">
    <property type="protein sequence ID" value="TVU13892.1"/>
    <property type="molecule type" value="Genomic_DNA"/>
</dbReference>
<reference evidence="2 3" key="1">
    <citation type="journal article" date="2019" name="Sci. Rep.">
        <title>A high-quality genome of Eragrostis curvula grass provides insights into Poaceae evolution and supports new strategies to enhance forage quality.</title>
        <authorList>
            <person name="Carballo J."/>
            <person name="Santos B.A.C.M."/>
            <person name="Zappacosta D."/>
            <person name="Garbus I."/>
            <person name="Selva J.P."/>
            <person name="Gallo C.A."/>
            <person name="Diaz A."/>
            <person name="Albertini E."/>
            <person name="Caccamo M."/>
            <person name="Echenique V."/>
        </authorList>
    </citation>
    <scope>NUCLEOTIDE SEQUENCE [LARGE SCALE GENOMIC DNA]</scope>
    <source>
        <strain evidence="3">cv. Victoria</strain>
        <tissue evidence="2">Leaf</tissue>
    </source>
</reference>
<dbReference type="OrthoDB" id="689523at2759"/>
<accession>A0A5J9TRB2</accession>
<dbReference type="PANTHER" id="PTHR33074:SF68">
    <property type="entry name" value="OS09G0557100 PROTEIN"/>
    <property type="match status" value="1"/>
</dbReference>
<proteinExistence type="predicted"/>
<evidence type="ECO:0000313" key="2">
    <source>
        <dbReference type="EMBL" id="TVU13892.1"/>
    </source>
</evidence>
<evidence type="ECO:0000259" key="1">
    <source>
        <dbReference type="Pfam" id="PF07762"/>
    </source>
</evidence>
<organism evidence="2 3">
    <name type="scientific">Eragrostis curvula</name>
    <name type="common">weeping love grass</name>
    <dbReference type="NCBI Taxonomy" id="38414"/>
    <lineage>
        <taxon>Eukaryota</taxon>
        <taxon>Viridiplantae</taxon>
        <taxon>Streptophyta</taxon>
        <taxon>Embryophyta</taxon>
        <taxon>Tracheophyta</taxon>
        <taxon>Spermatophyta</taxon>
        <taxon>Magnoliopsida</taxon>
        <taxon>Liliopsida</taxon>
        <taxon>Poales</taxon>
        <taxon>Poaceae</taxon>
        <taxon>PACMAD clade</taxon>
        <taxon>Chloridoideae</taxon>
        <taxon>Eragrostideae</taxon>
        <taxon>Eragrostidinae</taxon>
        <taxon>Eragrostis</taxon>
    </lineage>
</organism>
<gene>
    <name evidence="2" type="ORF">EJB05_37325</name>
</gene>
<keyword evidence="3" id="KW-1185">Reference proteome</keyword>
<dbReference type="AlphaFoldDB" id="A0A5J9TRB2"/>
<comment type="caution">
    <text evidence="2">The sequence shown here is derived from an EMBL/GenBank/DDBJ whole genome shotgun (WGS) entry which is preliminary data.</text>
</comment>
<feature type="non-terminal residue" evidence="2">
    <location>
        <position position="1"/>
    </location>
</feature>
<dbReference type="PANTHER" id="PTHR33074">
    <property type="entry name" value="EXPRESSED PROTEIN-RELATED"/>
    <property type="match status" value="1"/>
</dbReference>
<evidence type="ECO:0000313" key="3">
    <source>
        <dbReference type="Proteomes" id="UP000324897"/>
    </source>
</evidence>
<dbReference type="InterPro" id="IPR011676">
    <property type="entry name" value="DUF1618"/>
</dbReference>
<protein>
    <recommendedName>
        <fullName evidence="1">DUF1618 domain-containing protein</fullName>
    </recommendedName>
</protein>
<sequence>MVDGNPSLRPPLHGNDPEPPQTCSWVLLDVHAYVADRQNSTSACAVTSDGAHVVRVTFCAAPPPLVSYICVWSPSSNQINKIVPEPIVEGAGSDLLLLEVNVRGRRDADYFVYKANAGRFGPSLQLIRLPEPCLRQHSCIALLSHRDVVPNGEEDDCCCYYYVAVLHYHSGNVPDCVRKLWIFDSKQGQWSSRLVSLHCPLHHLPTKAIALGEEHGLLGFVDPRRGVLVCDVLGRTPPRYLQLPPNLVRDDKKFETAMLSRDIVVAEGRLTVVDLRRATEPDINQEWNWEVSTWSRKVTGDLWEEDWHNDYNVRCPDILVDEDTDNADLLPVHKDSQGTPRPTLGNFYIAHHTLSLSDSHVVYIMAKVGRRDKKALVLSVDMKKPRLQGVAVFDAERMYGVIFSYAYTQSWIPKYFNTTLAGTNQTHAGDEQPILTHRHRQSV</sequence>
<dbReference type="Proteomes" id="UP000324897">
    <property type="component" value="Unassembled WGS sequence"/>
</dbReference>
<dbReference type="Gramene" id="TVU13892">
    <property type="protein sequence ID" value="TVU13892"/>
    <property type="gene ID" value="EJB05_37325"/>
</dbReference>
<dbReference type="Pfam" id="PF07762">
    <property type="entry name" value="DUF1618"/>
    <property type="match status" value="1"/>
</dbReference>
<feature type="domain" description="DUF1618" evidence="1">
    <location>
        <begin position="221"/>
        <end position="363"/>
    </location>
</feature>